<comment type="caution">
    <text evidence="1">The sequence shown here is derived from an EMBL/GenBank/DDBJ whole genome shotgun (WGS) entry which is preliminary data.</text>
</comment>
<accession>A0A1E7WJK7</accession>
<protein>
    <submittedName>
        <fullName evidence="1">Uncharacterized protein</fullName>
    </submittedName>
</protein>
<reference evidence="2" key="1">
    <citation type="journal article" date="2016" name="Front. Microbiol.">
        <title>Molecular Keys to the Janthinobacterium and Duganella spp. Interaction with the Plant Pathogen Fusarium graminearum.</title>
        <authorList>
            <person name="Haack F.S."/>
            <person name="Poehlein A."/>
            <person name="Kroger C."/>
            <person name="Voigt C.A."/>
            <person name="Piepenbring M."/>
            <person name="Bode H.B."/>
            <person name="Daniel R."/>
            <person name="Schafer W."/>
            <person name="Streit W.R."/>
        </authorList>
    </citation>
    <scope>NUCLEOTIDE SEQUENCE [LARGE SCALE GENOMIC DNA]</scope>
    <source>
        <strain evidence="2">T54</strain>
    </source>
</reference>
<gene>
    <name evidence="1" type="ORF">DUPY_29690</name>
</gene>
<dbReference type="AlphaFoldDB" id="A0A1E7WJK7"/>
<keyword evidence="2" id="KW-1185">Reference proteome</keyword>
<dbReference type="EMBL" id="LROM01000090">
    <property type="protein sequence ID" value="OEZ98789.1"/>
    <property type="molecule type" value="Genomic_DNA"/>
</dbReference>
<evidence type="ECO:0000313" key="1">
    <source>
        <dbReference type="EMBL" id="OEZ98789.1"/>
    </source>
</evidence>
<dbReference type="Proteomes" id="UP000175989">
    <property type="component" value="Unassembled WGS sequence"/>
</dbReference>
<sequence length="122" mass="13421">MEVAVLHAAVAAHADRLSTLLADAGLPELSVSNMRIELSATQQALRKLSASRFEAVNALDAKNVSAAESQYREFCRLRDYRKPGVEVCQHTEAEAFTLATGQRIERQSISAVPTYMEAEKSR</sequence>
<organism evidence="1 2">
    <name type="scientific">Duganella phyllosphaerae</name>
    <dbReference type="NCBI Taxonomy" id="762836"/>
    <lineage>
        <taxon>Bacteria</taxon>
        <taxon>Pseudomonadati</taxon>
        <taxon>Pseudomonadota</taxon>
        <taxon>Betaproteobacteria</taxon>
        <taxon>Burkholderiales</taxon>
        <taxon>Oxalobacteraceae</taxon>
        <taxon>Telluria group</taxon>
        <taxon>Duganella</taxon>
    </lineage>
</organism>
<evidence type="ECO:0000313" key="2">
    <source>
        <dbReference type="Proteomes" id="UP000175989"/>
    </source>
</evidence>
<name>A0A1E7WJK7_9BURK</name>
<proteinExistence type="predicted"/>